<dbReference type="InterPro" id="IPR001163">
    <property type="entry name" value="Sm_dom_euk/arc"/>
</dbReference>
<dbReference type="GO" id="GO:0006307">
    <property type="term" value="P:DNA alkylation repair"/>
    <property type="evidence" value="ECO:0007669"/>
    <property type="project" value="InterPro"/>
</dbReference>
<dbReference type="Proteomes" id="UP000654075">
    <property type="component" value="Unassembled WGS sequence"/>
</dbReference>
<feature type="region of interest" description="Disordered" evidence="1">
    <location>
        <begin position="190"/>
        <end position="231"/>
    </location>
</feature>
<dbReference type="InterPro" id="IPR032854">
    <property type="entry name" value="ALKBH3"/>
</dbReference>
<protein>
    <recommendedName>
        <fullName evidence="2">Fe2OG dioxygenase domain-containing protein</fullName>
    </recommendedName>
</protein>
<feature type="domain" description="Fe2OG dioxygenase" evidence="2">
    <location>
        <begin position="77"/>
        <end position="181"/>
    </location>
</feature>
<dbReference type="PANTHER" id="PTHR31212:SF4">
    <property type="entry name" value="ALPHA-KETOGLUTARATE-DEPENDENT DIOXYGENASE ALKB HOMOLOG 3"/>
    <property type="match status" value="1"/>
</dbReference>
<evidence type="ECO:0000313" key="3">
    <source>
        <dbReference type="EMBL" id="CAE8596137.1"/>
    </source>
</evidence>
<keyword evidence="4" id="KW-1185">Reference proteome</keyword>
<name>A0A813EAN3_POLGL</name>
<dbReference type="InterPro" id="IPR005123">
    <property type="entry name" value="Oxoglu/Fe-dep_dioxygenase_dom"/>
</dbReference>
<dbReference type="CDD" id="cd06168">
    <property type="entry name" value="LSMD1"/>
    <property type="match status" value="1"/>
</dbReference>
<evidence type="ECO:0000259" key="2">
    <source>
        <dbReference type="PROSITE" id="PS51471"/>
    </source>
</evidence>
<dbReference type="Pfam" id="PF01423">
    <property type="entry name" value="LSM"/>
    <property type="match status" value="1"/>
</dbReference>
<dbReference type="InterPro" id="IPR034110">
    <property type="entry name" value="LSMD1_Sm"/>
</dbReference>
<comment type="caution">
    <text evidence="3">The sequence shown here is derived from an EMBL/GenBank/DDBJ whole genome shotgun (WGS) entry which is preliminary data.</text>
</comment>
<organism evidence="3 4">
    <name type="scientific">Polarella glacialis</name>
    <name type="common">Dinoflagellate</name>
    <dbReference type="NCBI Taxonomy" id="89957"/>
    <lineage>
        <taxon>Eukaryota</taxon>
        <taxon>Sar</taxon>
        <taxon>Alveolata</taxon>
        <taxon>Dinophyceae</taxon>
        <taxon>Suessiales</taxon>
        <taxon>Suessiaceae</taxon>
        <taxon>Polarella</taxon>
    </lineage>
</organism>
<dbReference type="SMART" id="SM00651">
    <property type="entry name" value="Sm"/>
    <property type="match status" value="1"/>
</dbReference>
<dbReference type="Gene3D" id="2.30.30.100">
    <property type="match status" value="1"/>
</dbReference>
<dbReference type="InterPro" id="IPR027450">
    <property type="entry name" value="AlkB-like"/>
</dbReference>
<dbReference type="AlphaFoldDB" id="A0A813EAN3"/>
<dbReference type="PROSITE" id="PS51471">
    <property type="entry name" value="FE2OG_OXY"/>
    <property type="match status" value="1"/>
</dbReference>
<dbReference type="Pfam" id="PF13532">
    <property type="entry name" value="2OG-FeII_Oxy_2"/>
    <property type="match status" value="1"/>
</dbReference>
<dbReference type="InterPro" id="IPR010920">
    <property type="entry name" value="LSM_dom_sf"/>
</dbReference>
<dbReference type="PANTHER" id="PTHR31212">
    <property type="entry name" value="ALPHA-KETOGLUTARATE-DEPENDENT DIOXYGENASE ALKB HOMOLOG 3"/>
    <property type="match status" value="1"/>
</dbReference>
<dbReference type="OrthoDB" id="545910at2759"/>
<evidence type="ECO:0000313" key="4">
    <source>
        <dbReference type="Proteomes" id="UP000654075"/>
    </source>
</evidence>
<dbReference type="GO" id="GO:0031417">
    <property type="term" value="C:NatC complex"/>
    <property type="evidence" value="ECO:0007669"/>
    <property type="project" value="InterPro"/>
</dbReference>
<gene>
    <name evidence="3" type="ORF">PGLA1383_LOCUS14607</name>
</gene>
<feature type="compositionally biased region" description="Polar residues" evidence="1">
    <location>
        <begin position="222"/>
        <end position="231"/>
    </location>
</feature>
<accession>A0A813EAN3</accession>
<feature type="compositionally biased region" description="Pro residues" evidence="1">
    <location>
        <begin position="198"/>
        <end position="217"/>
    </location>
</feature>
<feature type="non-terminal residue" evidence="3">
    <location>
        <position position="361"/>
    </location>
</feature>
<reference evidence="3" key="1">
    <citation type="submission" date="2021-02" db="EMBL/GenBank/DDBJ databases">
        <authorList>
            <person name="Dougan E. K."/>
            <person name="Rhodes N."/>
            <person name="Thang M."/>
            <person name="Chan C."/>
        </authorList>
    </citation>
    <scope>NUCLEOTIDE SEQUENCE</scope>
</reference>
<dbReference type="InterPro" id="IPR037151">
    <property type="entry name" value="AlkB-like_sf"/>
</dbReference>
<dbReference type="Gene3D" id="2.60.120.590">
    <property type="entry name" value="Alpha-ketoglutarate-dependent dioxygenase AlkB-like"/>
    <property type="match status" value="1"/>
</dbReference>
<dbReference type="SUPFAM" id="SSF51197">
    <property type="entry name" value="Clavaminate synthase-like"/>
    <property type="match status" value="1"/>
</dbReference>
<proteinExistence type="predicted"/>
<evidence type="ECO:0000256" key="1">
    <source>
        <dbReference type="SAM" id="MobiDB-lite"/>
    </source>
</evidence>
<dbReference type="EMBL" id="CAJNNV010008368">
    <property type="protein sequence ID" value="CAE8596137.1"/>
    <property type="molecule type" value="Genomic_DNA"/>
</dbReference>
<sequence>DVCKQFFERIKEGSTWLQPEGRNGPIPRKTAWMVRKGCECKYRYGGIEVEPAEYPPWMIELMTSLMPLCGLQQTTHWPDSCNMNLYEDGGMSVGWHSDDEKIFQGKFRDIAIISLSLGVTRKFELRSNWPGEREKRVHQVLLGDGDLMTMEGMTQKHFQHRVPKEDNITGPRINLTWRWVGKHTPQCPACRARGSVNGPPPELTPVPSGRTPPPPAQPMESPVTSFKQDPQQTPILPSLGLEARMATGMECFASVTTGKESLAPVAEGEVKDSESAKGFMGQLMNTTVRIHISDGRIITGQLWCFDQLRNAILLNCHETRVSAGPDQHRPLGPLVMVPGKHILKFEASRSASEAAAAAAAA</sequence>
<dbReference type="GO" id="GO:0051213">
    <property type="term" value="F:dioxygenase activity"/>
    <property type="evidence" value="ECO:0007669"/>
    <property type="project" value="InterPro"/>
</dbReference>
<dbReference type="SUPFAM" id="SSF50182">
    <property type="entry name" value="Sm-like ribonucleoproteins"/>
    <property type="match status" value="1"/>
</dbReference>